<gene>
    <name evidence="2" type="ORF">RIF29_19954</name>
</gene>
<sequence length="85" mass="9135">MYKVTELDYAVTICVFAITDILFVGICLVLEDGDTPMELDVFNFKGPGVALAMYNIDEVSSILLVLLSSDGKTLEAEAAHGTVTC</sequence>
<keyword evidence="1" id="KW-0812">Transmembrane</keyword>
<dbReference type="Proteomes" id="UP001372338">
    <property type="component" value="Unassembled WGS sequence"/>
</dbReference>
<keyword evidence="1" id="KW-0472">Membrane</keyword>
<proteinExistence type="predicted"/>
<name>A0AAN9F0B0_CROPI</name>
<dbReference type="AlphaFoldDB" id="A0AAN9F0B0"/>
<accession>A0AAN9F0B0</accession>
<comment type="caution">
    <text evidence="2">The sequence shown here is derived from an EMBL/GenBank/DDBJ whole genome shotgun (WGS) entry which is preliminary data.</text>
</comment>
<dbReference type="EMBL" id="JAYWIO010000004">
    <property type="protein sequence ID" value="KAK7267287.1"/>
    <property type="molecule type" value="Genomic_DNA"/>
</dbReference>
<feature type="transmembrane region" description="Helical" evidence="1">
    <location>
        <begin position="7"/>
        <end position="29"/>
    </location>
</feature>
<keyword evidence="3" id="KW-1185">Reference proteome</keyword>
<evidence type="ECO:0000256" key="1">
    <source>
        <dbReference type="SAM" id="Phobius"/>
    </source>
</evidence>
<reference evidence="2 3" key="1">
    <citation type="submission" date="2024-01" db="EMBL/GenBank/DDBJ databases">
        <title>The genomes of 5 underutilized Papilionoideae crops provide insights into root nodulation and disease resistanc.</title>
        <authorList>
            <person name="Yuan L."/>
        </authorList>
    </citation>
    <scope>NUCLEOTIDE SEQUENCE [LARGE SCALE GENOMIC DNA]</scope>
    <source>
        <strain evidence="2">ZHUSHIDOU_FW_LH</strain>
        <tissue evidence="2">Leaf</tissue>
    </source>
</reference>
<evidence type="ECO:0000313" key="3">
    <source>
        <dbReference type="Proteomes" id="UP001372338"/>
    </source>
</evidence>
<protein>
    <submittedName>
        <fullName evidence="2">Uncharacterized protein</fullName>
    </submittedName>
</protein>
<organism evidence="2 3">
    <name type="scientific">Crotalaria pallida</name>
    <name type="common">Smooth rattlebox</name>
    <name type="synonym">Crotalaria striata</name>
    <dbReference type="NCBI Taxonomy" id="3830"/>
    <lineage>
        <taxon>Eukaryota</taxon>
        <taxon>Viridiplantae</taxon>
        <taxon>Streptophyta</taxon>
        <taxon>Embryophyta</taxon>
        <taxon>Tracheophyta</taxon>
        <taxon>Spermatophyta</taxon>
        <taxon>Magnoliopsida</taxon>
        <taxon>eudicotyledons</taxon>
        <taxon>Gunneridae</taxon>
        <taxon>Pentapetalae</taxon>
        <taxon>rosids</taxon>
        <taxon>fabids</taxon>
        <taxon>Fabales</taxon>
        <taxon>Fabaceae</taxon>
        <taxon>Papilionoideae</taxon>
        <taxon>50 kb inversion clade</taxon>
        <taxon>genistoids sensu lato</taxon>
        <taxon>core genistoids</taxon>
        <taxon>Crotalarieae</taxon>
        <taxon>Crotalaria</taxon>
    </lineage>
</organism>
<keyword evidence="1" id="KW-1133">Transmembrane helix</keyword>
<evidence type="ECO:0000313" key="2">
    <source>
        <dbReference type="EMBL" id="KAK7267287.1"/>
    </source>
</evidence>